<evidence type="ECO:0000256" key="5">
    <source>
        <dbReference type="ARBA" id="ARBA00022448"/>
    </source>
</evidence>
<sequence length="93" mass="11343">MLLSRSVPLARNVYHFSRKKQVALNLNQIRTEWCYRRIKPVDKTWKLIGNTLEGIIWWWVFWNAYYDYHLIIGEFPYPKPKDWSDEDLGIPED</sequence>
<dbReference type="PANTHER" id="PTHR15223">
    <property type="entry name" value="NADH-UBIQUINONE OXIDOREDUCTASE AGGG SUBUNIT"/>
    <property type="match status" value="1"/>
</dbReference>
<comment type="subcellular location">
    <subcellularLocation>
        <location evidence="2">Mitochondrion inner membrane</location>
        <topology evidence="2">Peripheral membrane protein</topology>
        <orientation evidence="2">Matrix side</orientation>
    </subcellularLocation>
</comment>
<evidence type="ECO:0000256" key="10">
    <source>
        <dbReference type="ARBA" id="ARBA00023128"/>
    </source>
</evidence>
<evidence type="ECO:0000256" key="4">
    <source>
        <dbReference type="ARBA" id="ARBA00011533"/>
    </source>
</evidence>
<evidence type="ECO:0000313" key="13">
    <source>
        <dbReference type="Proteomes" id="UP001642520"/>
    </source>
</evidence>
<comment type="caution">
    <text evidence="12">The sequence shown here is derived from an EMBL/GenBank/DDBJ whole genome shotgun (WGS) entry which is preliminary data.</text>
</comment>
<comment type="subunit">
    <text evidence="4">Complex I is composed of 45 different subunits.</text>
</comment>
<keyword evidence="6" id="KW-0679">Respiratory chain</keyword>
<evidence type="ECO:0000256" key="8">
    <source>
        <dbReference type="ARBA" id="ARBA00022946"/>
    </source>
</evidence>
<evidence type="ECO:0000256" key="11">
    <source>
        <dbReference type="ARBA" id="ARBA00023136"/>
    </source>
</evidence>
<keyword evidence="7" id="KW-0999">Mitochondrion inner membrane</keyword>
<dbReference type="Proteomes" id="UP001642520">
    <property type="component" value="Unassembled WGS sequence"/>
</dbReference>
<evidence type="ECO:0008006" key="14">
    <source>
        <dbReference type="Google" id="ProtNLM"/>
    </source>
</evidence>
<evidence type="ECO:0000313" key="12">
    <source>
        <dbReference type="EMBL" id="CAL7952312.1"/>
    </source>
</evidence>
<keyword evidence="10" id="KW-0496">Mitochondrion</keyword>
<comment type="similarity">
    <text evidence="3">Belongs to the complex I NDUFB2 subunit family.</text>
</comment>
<evidence type="ECO:0000256" key="7">
    <source>
        <dbReference type="ARBA" id="ARBA00022792"/>
    </source>
</evidence>
<keyword evidence="11" id="KW-0472">Membrane</keyword>
<keyword evidence="8" id="KW-0809">Transit peptide</keyword>
<proteinExistence type="inferred from homology"/>
<accession>A0ABP1PIT7</accession>
<dbReference type="InterPro" id="IPR026627">
    <property type="entry name" value="NDUFB2_animal"/>
</dbReference>
<organism evidence="12 13">
    <name type="scientific">Xylocopa violacea</name>
    <name type="common">Violet carpenter bee</name>
    <name type="synonym">Apis violacea</name>
    <dbReference type="NCBI Taxonomy" id="135666"/>
    <lineage>
        <taxon>Eukaryota</taxon>
        <taxon>Metazoa</taxon>
        <taxon>Ecdysozoa</taxon>
        <taxon>Arthropoda</taxon>
        <taxon>Hexapoda</taxon>
        <taxon>Insecta</taxon>
        <taxon>Pterygota</taxon>
        <taxon>Neoptera</taxon>
        <taxon>Endopterygota</taxon>
        <taxon>Hymenoptera</taxon>
        <taxon>Apocrita</taxon>
        <taxon>Aculeata</taxon>
        <taxon>Apoidea</taxon>
        <taxon>Anthophila</taxon>
        <taxon>Apidae</taxon>
        <taxon>Xylocopa</taxon>
        <taxon>Xylocopa</taxon>
    </lineage>
</organism>
<evidence type="ECO:0000256" key="1">
    <source>
        <dbReference type="ARBA" id="ARBA00003195"/>
    </source>
</evidence>
<protein>
    <recommendedName>
        <fullName evidence="14">NADH dehydrogenase [ubiquinone] 1 beta subcomplex subunit 2, mitochondrial</fullName>
    </recommendedName>
</protein>
<name>A0ABP1PIT7_XYLVO</name>
<comment type="function">
    <text evidence="1">Accessory subunit of the mitochondrial membrane respiratory chain NADH dehydrogenase (Complex I), that is believed not to be involved in catalysis. Complex I functions in the transfer of electrons from NADH to the respiratory chain. The immediate electron acceptor for the enzyme is believed to be ubiquinone.</text>
</comment>
<dbReference type="EMBL" id="CAXAJV020001301">
    <property type="protein sequence ID" value="CAL7952312.1"/>
    <property type="molecule type" value="Genomic_DNA"/>
</dbReference>
<evidence type="ECO:0000256" key="6">
    <source>
        <dbReference type="ARBA" id="ARBA00022660"/>
    </source>
</evidence>
<dbReference type="PANTHER" id="PTHR15223:SF1">
    <property type="entry name" value="NADH DEHYDROGENASE [UBIQUINONE] 1 BETA SUBCOMPLEX SUBUNIT 2, MITOCHONDRIAL"/>
    <property type="match status" value="1"/>
</dbReference>
<dbReference type="Pfam" id="PF14813">
    <property type="entry name" value="NADH_B2"/>
    <property type="match status" value="1"/>
</dbReference>
<keyword evidence="5" id="KW-0813">Transport</keyword>
<reference evidence="12 13" key="1">
    <citation type="submission" date="2024-08" db="EMBL/GenBank/DDBJ databases">
        <authorList>
            <person name="Will J Nash"/>
            <person name="Angela Man"/>
            <person name="Seanna McTaggart"/>
            <person name="Kendall Baker"/>
            <person name="Tom Barker"/>
            <person name="Leah Catchpole"/>
            <person name="Alex Durrant"/>
            <person name="Karim Gharbi"/>
            <person name="Naomi Irish"/>
            <person name="Gemy Kaithakottil"/>
            <person name="Debby Ku"/>
            <person name="Aaliyah Providence"/>
            <person name="Felix Shaw"/>
            <person name="David Swarbreck"/>
            <person name="Chris Watkins"/>
            <person name="Ann M. McCartney"/>
            <person name="Giulio Formenti"/>
            <person name="Alice Mouton"/>
            <person name="Noel Vella"/>
            <person name="Bjorn M von Reumont"/>
            <person name="Adriana Vella"/>
            <person name="Wilfried Haerty"/>
        </authorList>
    </citation>
    <scope>NUCLEOTIDE SEQUENCE [LARGE SCALE GENOMIC DNA]</scope>
</reference>
<evidence type="ECO:0000256" key="3">
    <source>
        <dbReference type="ARBA" id="ARBA00005923"/>
    </source>
</evidence>
<gene>
    <name evidence="12" type="ORF">XYLVIOL_LOCUS11000</name>
</gene>
<evidence type="ECO:0000256" key="2">
    <source>
        <dbReference type="ARBA" id="ARBA00004443"/>
    </source>
</evidence>
<evidence type="ECO:0000256" key="9">
    <source>
        <dbReference type="ARBA" id="ARBA00022982"/>
    </source>
</evidence>
<keyword evidence="9" id="KW-0249">Electron transport</keyword>
<keyword evidence="13" id="KW-1185">Reference proteome</keyword>